<dbReference type="PIRSF" id="PIRSF006487">
    <property type="entry name" value="GcvT"/>
    <property type="match status" value="1"/>
</dbReference>
<reference evidence="8" key="2">
    <citation type="submission" date="2021-04" db="EMBL/GenBank/DDBJ databases">
        <title>Genome-wide patterns of bracovirus chromosomal integration into multiple host tissues during parasitism.</title>
        <authorList>
            <person name="Chebbi M.A.C."/>
        </authorList>
    </citation>
    <scope>NUCLEOTIDE SEQUENCE</scope>
    <source>
        <tissue evidence="8">Whole body</tissue>
    </source>
</reference>
<evidence type="ECO:0000256" key="1">
    <source>
        <dbReference type="ARBA" id="ARBA00008609"/>
    </source>
</evidence>
<evidence type="ECO:0000256" key="5">
    <source>
        <dbReference type="ARBA" id="ARBA00031395"/>
    </source>
</evidence>
<dbReference type="OrthoDB" id="10263536at2759"/>
<evidence type="ECO:0000313" key="9">
    <source>
        <dbReference type="Proteomes" id="UP000729913"/>
    </source>
</evidence>
<dbReference type="Pfam" id="PF01571">
    <property type="entry name" value="GCV_T"/>
    <property type="match status" value="1"/>
</dbReference>
<evidence type="ECO:0000259" key="7">
    <source>
        <dbReference type="Pfam" id="PF01571"/>
    </source>
</evidence>
<evidence type="ECO:0000256" key="2">
    <source>
        <dbReference type="ARBA" id="ARBA00012616"/>
    </source>
</evidence>
<dbReference type="Proteomes" id="UP000729913">
    <property type="component" value="Unassembled WGS sequence"/>
</dbReference>
<feature type="domain" description="GCVT N-terminal" evidence="7">
    <location>
        <begin position="45"/>
        <end position="255"/>
    </location>
</feature>
<dbReference type="EMBL" id="JAAOIC020000054">
    <property type="protein sequence ID" value="KAG8035654.1"/>
    <property type="molecule type" value="Genomic_DNA"/>
</dbReference>
<evidence type="ECO:0000256" key="6">
    <source>
        <dbReference type="ARBA" id="ARBA00047665"/>
    </source>
</evidence>
<evidence type="ECO:0000256" key="4">
    <source>
        <dbReference type="ARBA" id="ARBA00022679"/>
    </source>
</evidence>
<sequence length="255" mass="28995">MFNLLNHLKHSSGSSFVFRCKKFVTSTSCNLKSVREQSTARRTCLYDFHVQNQGKIVNFAGWLLPVQYKEAIAVSHQHTRTQASLFDVGHMLQTIVWGKNSGEFLESLTTADLKNLKPGGSTLTVFTNDQGGILDDLIITKDAEDRFYVVSNAGRRDSDIDLFTQRKVPIFLPSKYFLFSSNSLNFFLVFQDEFDKRGRRVQLEYLDPLERGLVALQGPGAAKVLQKLVEVNLNEVYFMNSVETQAKKINVRITR</sequence>
<evidence type="ECO:0000313" key="8">
    <source>
        <dbReference type="EMBL" id="KAG8035654.1"/>
    </source>
</evidence>
<name>A0A8J5R2A4_9HYME</name>
<organism evidence="8 9">
    <name type="scientific">Cotesia typhae</name>
    <dbReference type="NCBI Taxonomy" id="2053667"/>
    <lineage>
        <taxon>Eukaryota</taxon>
        <taxon>Metazoa</taxon>
        <taxon>Ecdysozoa</taxon>
        <taxon>Arthropoda</taxon>
        <taxon>Hexapoda</taxon>
        <taxon>Insecta</taxon>
        <taxon>Pterygota</taxon>
        <taxon>Neoptera</taxon>
        <taxon>Endopterygota</taxon>
        <taxon>Hymenoptera</taxon>
        <taxon>Apocrita</taxon>
        <taxon>Ichneumonoidea</taxon>
        <taxon>Braconidae</taxon>
        <taxon>Microgastrinae</taxon>
        <taxon>Cotesia</taxon>
    </lineage>
</organism>
<protein>
    <recommendedName>
        <fullName evidence="2">aminomethyltransferase</fullName>
        <ecNumber evidence="2">2.1.2.10</ecNumber>
    </recommendedName>
    <alternativeName>
        <fullName evidence="5">Glycine cleavage system T protein</fullName>
    </alternativeName>
</protein>
<comment type="similarity">
    <text evidence="1">Belongs to the GcvT family.</text>
</comment>
<keyword evidence="4" id="KW-0808">Transferase</keyword>
<comment type="caution">
    <text evidence="8">The sequence shown here is derived from an EMBL/GenBank/DDBJ whole genome shotgun (WGS) entry which is preliminary data.</text>
</comment>
<proteinExistence type="inferred from homology"/>
<dbReference type="GO" id="GO:0005739">
    <property type="term" value="C:mitochondrion"/>
    <property type="evidence" value="ECO:0007669"/>
    <property type="project" value="TreeGrafter"/>
</dbReference>
<accession>A0A8J5R2A4</accession>
<dbReference type="PANTHER" id="PTHR43757">
    <property type="entry name" value="AMINOMETHYLTRANSFERASE"/>
    <property type="match status" value="1"/>
</dbReference>
<dbReference type="GO" id="GO:0008483">
    <property type="term" value="F:transaminase activity"/>
    <property type="evidence" value="ECO:0007669"/>
    <property type="project" value="UniProtKB-KW"/>
</dbReference>
<dbReference type="InterPro" id="IPR006222">
    <property type="entry name" value="GCVT_N"/>
</dbReference>
<reference evidence="8" key="1">
    <citation type="submission" date="2020-03" db="EMBL/GenBank/DDBJ databases">
        <authorList>
            <person name="Chebbi M.A."/>
            <person name="Drezen J.M."/>
        </authorList>
    </citation>
    <scope>NUCLEOTIDE SEQUENCE</scope>
    <source>
        <tissue evidence="8">Whole body</tissue>
    </source>
</reference>
<dbReference type="PANTHER" id="PTHR43757:SF16">
    <property type="entry name" value="AMINOMETHYLTRANSFERASE, MITOCHONDRIAL"/>
    <property type="match status" value="1"/>
</dbReference>
<evidence type="ECO:0000256" key="3">
    <source>
        <dbReference type="ARBA" id="ARBA00022576"/>
    </source>
</evidence>
<dbReference type="FunFam" id="3.30.70.1400:FF:000001">
    <property type="entry name" value="Aminomethyltransferase"/>
    <property type="match status" value="1"/>
</dbReference>
<gene>
    <name evidence="8" type="ORF">G9C98_001082</name>
</gene>
<dbReference type="GO" id="GO:0004047">
    <property type="term" value="F:aminomethyltransferase activity"/>
    <property type="evidence" value="ECO:0007669"/>
    <property type="project" value="UniProtKB-EC"/>
</dbReference>
<dbReference type="EC" id="2.1.2.10" evidence="2"/>
<comment type="catalytic activity">
    <reaction evidence="6">
        <text>N(6)-[(R)-S(8)-aminomethyldihydrolipoyl]-L-lysyl-[protein] + (6S)-5,6,7,8-tetrahydrofolate = N(6)-[(R)-dihydrolipoyl]-L-lysyl-[protein] + (6R)-5,10-methylene-5,6,7,8-tetrahydrofolate + NH4(+)</text>
        <dbReference type="Rhea" id="RHEA:16945"/>
        <dbReference type="Rhea" id="RHEA-COMP:10475"/>
        <dbReference type="Rhea" id="RHEA-COMP:10492"/>
        <dbReference type="ChEBI" id="CHEBI:15636"/>
        <dbReference type="ChEBI" id="CHEBI:28938"/>
        <dbReference type="ChEBI" id="CHEBI:57453"/>
        <dbReference type="ChEBI" id="CHEBI:83100"/>
        <dbReference type="ChEBI" id="CHEBI:83143"/>
        <dbReference type="EC" id="2.1.2.10"/>
    </reaction>
</comment>
<dbReference type="InterPro" id="IPR028896">
    <property type="entry name" value="GcvT/YgfZ/DmdA"/>
</dbReference>
<keyword evidence="3" id="KW-0032">Aminotransferase</keyword>
<dbReference type="AlphaFoldDB" id="A0A8J5R2A4"/>
<keyword evidence="9" id="KW-1185">Reference proteome</keyword>